<evidence type="ECO:0000256" key="7">
    <source>
        <dbReference type="RuleBase" id="RU363032"/>
    </source>
</evidence>
<feature type="domain" description="ABC transmembrane type-1" evidence="8">
    <location>
        <begin position="84"/>
        <end position="264"/>
    </location>
</feature>
<feature type="transmembrane region" description="Helical" evidence="7">
    <location>
        <begin position="91"/>
        <end position="111"/>
    </location>
</feature>
<dbReference type="CDD" id="cd06261">
    <property type="entry name" value="TM_PBP2"/>
    <property type="match status" value="1"/>
</dbReference>
<dbReference type="InterPro" id="IPR035906">
    <property type="entry name" value="MetI-like_sf"/>
</dbReference>
<reference evidence="9 10" key="1">
    <citation type="submission" date="2019-10" db="EMBL/GenBank/DDBJ databases">
        <title>Alkaliphilus serpentinus sp. nov. and Alkaliphilus pronyensis sp. nov., two novel anaerobic alkaliphilic species isolated from the serpentinized-hosted hydrothermal field of the Prony Bay (New Caledonia).</title>
        <authorList>
            <person name="Postec A."/>
        </authorList>
    </citation>
    <scope>NUCLEOTIDE SEQUENCE [LARGE SCALE GENOMIC DNA]</scope>
    <source>
        <strain evidence="9 10">LacT</strain>
    </source>
</reference>
<evidence type="ECO:0000256" key="1">
    <source>
        <dbReference type="ARBA" id="ARBA00004651"/>
    </source>
</evidence>
<dbReference type="Gene3D" id="1.10.3720.10">
    <property type="entry name" value="MetI-like"/>
    <property type="match status" value="1"/>
</dbReference>
<feature type="transmembrane region" description="Helical" evidence="7">
    <location>
        <begin position="30"/>
        <end position="50"/>
    </location>
</feature>
<comment type="caution">
    <text evidence="9">The sequence shown here is derived from an EMBL/GenBank/DDBJ whole genome shotgun (WGS) entry which is preliminary data.</text>
</comment>
<dbReference type="InterPro" id="IPR000515">
    <property type="entry name" value="MetI-like"/>
</dbReference>
<dbReference type="PANTHER" id="PTHR30151">
    <property type="entry name" value="ALKANE SULFONATE ABC TRANSPORTER-RELATED, MEMBRANE SUBUNIT"/>
    <property type="match status" value="1"/>
</dbReference>
<keyword evidence="6 7" id="KW-0472">Membrane</keyword>
<proteinExistence type="inferred from homology"/>
<evidence type="ECO:0000313" key="10">
    <source>
        <dbReference type="Proteomes" id="UP000465601"/>
    </source>
</evidence>
<dbReference type="PROSITE" id="PS50928">
    <property type="entry name" value="ABC_TM1"/>
    <property type="match status" value="1"/>
</dbReference>
<dbReference type="SUPFAM" id="SSF161098">
    <property type="entry name" value="MetI-like"/>
    <property type="match status" value="1"/>
</dbReference>
<keyword evidence="3" id="KW-1003">Cell membrane</keyword>
<keyword evidence="5 7" id="KW-1133">Transmembrane helix</keyword>
<dbReference type="Proteomes" id="UP000465601">
    <property type="component" value="Unassembled WGS sequence"/>
</dbReference>
<evidence type="ECO:0000313" key="9">
    <source>
        <dbReference type="EMBL" id="KAB3529242.1"/>
    </source>
</evidence>
<dbReference type="GO" id="GO:0055085">
    <property type="term" value="P:transmembrane transport"/>
    <property type="evidence" value="ECO:0007669"/>
    <property type="project" value="InterPro"/>
</dbReference>
<dbReference type="EMBL" id="WBZB01000034">
    <property type="protein sequence ID" value="KAB3529242.1"/>
    <property type="molecule type" value="Genomic_DNA"/>
</dbReference>
<evidence type="ECO:0000256" key="5">
    <source>
        <dbReference type="ARBA" id="ARBA00022989"/>
    </source>
</evidence>
<dbReference type="OrthoDB" id="9783295at2"/>
<feature type="transmembrane region" description="Helical" evidence="7">
    <location>
        <begin position="149"/>
        <end position="169"/>
    </location>
</feature>
<evidence type="ECO:0000256" key="3">
    <source>
        <dbReference type="ARBA" id="ARBA00022475"/>
    </source>
</evidence>
<keyword evidence="2 7" id="KW-0813">Transport</keyword>
<dbReference type="PANTHER" id="PTHR30151:SF19">
    <property type="entry name" value="ABC TRANSPORTER PERMEASE"/>
    <property type="match status" value="1"/>
</dbReference>
<comment type="similarity">
    <text evidence="7">Belongs to the binding-protein-dependent transport system permease family.</text>
</comment>
<gene>
    <name evidence="9" type="ORF">F8153_09550</name>
</gene>
<feature type="transmembrane region" description="Helical" evidence="7">
    <location>
        <begin position="123"/>
        <end position="143"/>
    </location>
</feature>
<feature type="transmembrane region" description="Helical" evidence="7">
    <location>
        <begin position="213"/>
        <end position="234"/>
    </location>
</feature>
<evidence type="ECO:0000259" key="8">
    <source>
        <dbReference type="PROSITE" id="PS50928"/>
    </source>
</evidence>
<feature type="transmembrane region" description="Helical" evidence="7">
    <location>
        <begin position="246"/>
        <end position="267"/>
    </location>
</feature>
<name>A0A833M6Z1_9FIRM</name>
<sequence>MFMFNKKTTATVDYSKGHVAYLKAVKKHKLMVKLCQVGFLILFILLWEIAATNKWIDAFFTSKPSSIVRLIVNLSRDGSIFKHTAISVFEALMGFAIGTVLGTFLAILLWWSDFFAKVFDPYLVVLNALPKIALGPIIIIWAGAGMSGIIVTALTISLVVTILSTYSGFKEVDEEKIKMLKTFGASKLQILQKVIFPASIPTMINTMKINIGMTWVGVIVGEFLVSKAGLGYLIVYGGQVFRLDIVMAGVIILAIATALMYQLIVFLENRFLKWRQ</sequence>
<comment type="subcellular location">
    <subcellularLocation>
        <location evidence="1 7">Cell membrane</location>
        <topology evidence="1 7">Multi-pass membrane protein</topology>
    </subcellularLocation>
</comment>
<accession>A0A833M6Z1</accession>
<keyword evidence="10" id="KW-1185">Reference proteome</keyword>
<dbReference type="GO" id="GO:0005886">
    <property type="term" value="C:plasma membrane"/>
    <property type="evidence" value="ECO:0007669"/>
    <property type="project" value="UniProtKB-SubCell"/>
</dbReference>
<organism evidence="9 10">
    <name type="scientific">Alkaliphilus serpentinus</name>
    <dbReference type="NCBI Taxonomy" id="1482731"/>
    <lineage>
        <taxon>Bacteria</taxon>
        <taxon>Bacillati</taxon>
        <taxon>Bacillota</taxon>
        <taxon>Clostridia</taxon>
        <taxon>Peptostreptococcales</taxon>
        <taxon>Natronincolaceae</taxon>
        <taxon>Alkaliphilus</taxon>
    </lineage>
</organism>
<dbReference type="AlphaFoldDB" id="A0A833M6Z1"/>
<evidence type="ECO:0000256" key="2">
    <source>
        <dbReference type="ARBA" id="ARBA00022448"/>
    </source>
</evidence>
<protein>
    <submittedName>
        <fullName evidence="9">ABC transporter permease</fullName>
    </submittedName>
</protein>
<keyword evidence="4 7" id="KW-0812">Transmembrane</keyword>
<evidence type="ECO:0000256" key="4">
    <source>
        <dbReference type="ARBA" id="ARBA00022692"/>
    </source>
</evidence>
<dbReference type="Pfam" id="PF00528">
    <property type="entry name" value="BPD_transp_1"/>
    <property type="match status" value="1"/>
</dbReference>
<evidence type="ECO:0000256" key="6">
    <source>
        <dbReference type="ARBA" id="ARBA00023136"/>
    </source>
</evidence>